<dbReference type="PANTHER" id="PTHR43744:SF12">
    <property type="entry name" value="ABC TRANSPORTER PERMEASE PROTEIN MG189-RELATED"/>
    <property type="match status" value="1"/>
</dbReference>
<keyword evidence="10" id="KW-1185">Reference proteome</keyword>
<feature type="domain" description="ABC transmembrane type-1" evidence="8">
    <location>
        <begin position="97"/>
        <end position="298"/>
    </location>
</feature>
<dbReference type="PROSITE" id="PS50928">
    <property type="entry name" value="ABC_TM1"/>
    <property type="match status" value="1"/>
</dbReference>
<dbReference type="OrthoDB" id="9794684at2"/>
<feature type="transmembrane region" description="Helical" evidence="7">
    <location>
        <begin position="96"/>
        <end position="122"/>
    </location>
</feature>
<dbReference type="CDD" id="cd06261">
    <property type="entry name" value="TM_PBP2"/>
    <property type="match status" value="1"/>
</dbReference>
<feature type="transmembrane region" description="Helical" evidence="7">
    <location>
        <begin position="134"/>
        <end position="156"/>
    </location>
</feature>
<evidence type="ECO:0000256" key="6">
    <source>
        <dbReference type="ARBA" id="ARBA00023136"/>
    </source>
</evidence>
<evidence type="ECO:0000256" key="2">
    <source>
        <dbReference type="ARBA" id="ARBA00022448"/>
    </source>
</evidence>
<feature type="transmembrane region" description="Helical" evidence="7">
    <location>
        <begin position="21"/>
        <end position="43"/>
    </location>
</feature>
<dbReference type="GO" id="GO:0055085">
    <property type="term" value="P:transmembrane transport"/>
    <property type="evidence" value="ECO:0007669"/>
    <property type="project" value="InterPro"/>
</dbReference>
<gene>
    <name evidence="9" type="ORF">EAX62_04965</name>
</gene>
<accession>A0A3M0GGU6</accession>
<dbReference type="Pfam" id="PF00528">
    <property type="entry name" value="BPD_transp_1"/>
    <property type="match status" value="1"/>
</dbReference>
<sequence>MSTNTLSENNRKVTVSRSDKTFAGVSHVLLVIWSLLVVGPLLWTLMTSFKTTREITASSTALPSALLTDPETGSFSLSYLFTNYISAWTSDNFGRYFFNTFIVVTSAMLLVMLLGAMCAYVLARYQFKGSQLIYYLMLAGLTFPIFLAIVPLYQVLKSLPLPWAPNGVFLGTFEGLILTYVAFALPFTVFFLYAFFRTLPNEIAEAAQVDGAGHWTTFFRIMLPMAKPGLASIGIFNFLGLWNQLLLPLALNTKEEQYVLAQGVFNFANKAKYEVNFGSLFAAVIITIVPVLIVYMIFQRQLQGSVSQGTMK</sequence>
<keyword evidence="3" id="KW-1003">Cell membrane</keyword>
<comment type="caution">
    <text evidence="9">The sequence shown here is derived from an EMBL/GenBank/DDBJ whole genome shotgun (WGS) entry which is preliminary data.</text>
</comment>
<evidence type="ECO:0000313" key="10">
    <source>
        <dbReference type="Proteomes" id="UP000275256"/>
    </source>
</evidence>
<name>A0A3M0GGU6_9ACTN</name>
<dbReference type="PANTHER" id="PTHR43744">
    <property type="entry name" value="ABC TRANSPORTER PERMEASE PROTEIN MG189-RELATED-RELATED"/>
    <property type="match status" value="1"/>
</dbReference>
<keyword evidence="5 7" id="KW-1133">Transmembrane helix</keyword>
<dbReference type="Proteomes" id="UP000275256">
    <property type="component" value="Unassembled WGS sequence"/>
</dbReference>
<dbReference type="AlphaFoldDB" id="A0A3M0GGU6"/>
<dbReference type="Gene3D" id="1.10.3720.10">
    <property type="entry name" value="MetI-like"/>
    <property type="match status" value="1"/>
</dbReference>
<dbReference type="RefSeq" id="WP_121900490.1">
    <property type="nucleotide sequence ID" value="NZ_REFW01000001.1"/>
</dbReference>
<dbReference type="GO" id="GO:0005886">
    <property type="term" value="C:plasma membrane"/>
    <property type="evidence" value="ECO:0007669"/>
    <property type="project" value="UniProtKB-SubCell"/>
</dbReference>
<keyword evidence="6 7" id="KW-0472">Membrane</keyword>
<evidence type="ECO:0000256" key="1">
    <source>
        <dbReference type="ARBA" id="ARBA00004651"/>
    </source>
</evidence>
<organism evidence="9 10">
    <name type="scientific">Tessaracoccus antarcticus</name>
    <dbReference type="NCBI Taxonomy" id="2479848"/>
    <lineage>
        <taxon>Bacteria</taxon>
        <taxon>Bacillati</taxon>
        <taxon>Actinomycetota</taxon>
        <taxon>Actinomycetes</taxon>
        <taxon>Propionibacteriales</taxon>
        <taxon>Propionibacteriaceae</taxon>
        <taxon>Tessaracoccus</taxon>
    </lineage>
</organism>
<evidence type="ECO:0000256" key="3">
    <source>
        <dbReference type="ARBA" id="ARBA00022475"/>
    </source>
</evidence>
<feature type="transmembrane region" description="Helical" evidence="7">
    <location>
        <begin position="176"/>
        <end position="196"/>
    </location>
</feature>
<comment type="subcellular location">
    <subcellularLocation>
        <location evidence="1 7">Cell membrane</location>
        <topology evidence="1 7">Multi-pass membrane protein</topology>
    </subcellularLocation>
</comment>
<dbReference type="InterPro" id="IPR035906">
    <property type="entry name" value="MetI-like_sf"/>
</dbReference>
<evidence type="ECO:0000259" key="8">
    <source>
        <dbReference type="PROSITE" id="PS50928"/>
    </source>
</evidence>
<proteinExistence type="inferred from homology"/>
<feature type="transmembrane region" description="Helical" evidence="7">
    <location>
        <begin position="277"/>
        <end position="298"/>
    </location>
</feature>
<feature type="transmembrane region" description="Helical" evidence="7">
    <location>
        <begin position="230"/>
        <end position="251"/>
    </location>
</feature>
<protein>
    <submittedName>
        <fullName evidence="9">Carbohydrate ABC transporter permease</fullName>
    </submittedName>
</protein>
<dbReference type="EMBL" id="REFW01000001">
    <property type="protein sequence ID" value="RMB61942.1"/>
    <property type="molecule type" value="Genomic_DNA"/>
</dbReference>
<evidence type="ECO:0000256" key="7">
    <source>
        <dbReference type="RuleBase" id="RU363032"/>
    </source>
</evidence>
<dbReference type="InterPro" id="IPR000515">
    <property type="entry name" value="MetI-like"/>
</dbReference>
<keyword evidence="2 7" id="KW-0813">Transport</keyword>
<keyword evidence="4 7" id="KW-0812">Transmembrane</keyword>
<comment type="similarity">
    <text evidence="7">Belongs to the binding-protein-dependent transport system permease family.</text>
</comment>
<evidence type="ECO:0000256" key="5">
    <source>
        <dbReference type="ARBA" id="ARBA00022989"/>
    </source>
</evidence>
<dbReference type="SUPFAM" id="SSF161098">
    <property type="entry name" value="MetI-like"/>
    <property type="match status" value="1"/>
</dbReference>
<evidence type="ECO:0000256" key="4">
    <source>
        <dbReference type="ARBA" id="ARBA00022692"/>
    </source>
</evidence>
<evidence type="ECO:0000313" key="9">
    <source>
        <dbReference type="EMBL" id="RMB61942.1"/>
    </source>
</evidence>
<reference evidence="9 10" key="1">
    <citation type="submission" date="2018-10" db="EMBL/GenBank/DDBJ databases">
        <title>Tessaracoccus antarcticuss sp. nov., isolated from sediment.</title>
        <authorList>
            <person name="Zhou L.Y."/>
            <person name="Du Z.J."/>
        </authorList>
    </citation>
    <scope>NUCLEOTIDE SEQUENCE [LARGE SCALE GENOMIC DNA]</scope>
    <source>
        <strain evidence="9 10">JDX10</strain>
    </source>
</reference>